<comment type="subcellular location">
    <subcellularLocation>
        <location evidence="1">Cytoplasm</location>
        <location evidence="1">Cytoskeleton</location>
        <location evidence="1">Cilium basal body</location>
    </subcellularLocation>
    <subcellularLocation>
        <location evidence="2">Cytoplasm</location>
        <location evidence="2">Cytoskeleton</location>
        <location evidence="2">Microtubule organizing center</location>
        <location evidence="2">Centrosome</location>
        <location evidence="2">Centriolar satellite</location>
    </subcellularLocation>
</comment>
<dbReference type="InterPro" id="IPR036322">
    <property type="entry name" value="WD40_repeat_dom_sf"/>
</dbReference>
<dbReference type="EMBL" id="HAAD01001918">
    <property type="protein sequence ID" value="CDG68150.1"/>
    <property type="molecule type" value="mRNA"/>
</dbReference>
<dbReference type="SUPFAM" id="SSF47923">
    <property type="entry name" value="Ypt/Rab-GAP domain of gyp1p"/>
    <property type="match status" value="1"/>
</dbReference>
<evidence type="ECO:0000256" key="8">
    <source>
        <dbReference type="ARBA" id="ARBA00023054"/>
    </source>
</evidence>
<evidence type="ECO:0000256" key="9">
    <source>
        <dbReference type="ARBA" id="ARBA00023212"/>
    </source>
</evidence>
<dbReference type="Gene3D" id="1.10.472.80">
    <property type="entry name" value="Ypt/Rab-GAP domain of gyp1p, domain 3"/>
    <property type="match status" value="1"/>
</dbReference>
<dbReference type="Gene3D" id="2.130.10.10">
    <property type="entry name" value="YVTN repeat-like/Quinoprotein amine dehydrogenase"/>
    <property type="match status" value="2"/>
</dbReference>
<evidence type="ECO:0000256" key="12">
    <source>
        <dbReference type="SAM" id="MobiDB-lite"/>
    </source>
</evidence>
<dbReference type="SUPFAM" id="SSF50978">
    <property type="entry name" value="WD40 repeat-like"/>
    <property type="match status" value="1"/>
</dbReference>
<dbReference type="SMART" id="SM00320">
    <property type="entry name" value="WD40"/>
    <property type="match status" value="5"/>
</dbReference>
<feature type="domain" description="Rab-GAP TBC" evidence="13">
    <location>
        <begin position="416"/>
        <end position="591"/>
    </location>
</feature>
<protein>
    <recommendedName>
        <fullName evidence="3">TBC1 domain family member 31</fullName>
    </recommendedName>
</protein>
<dbReference type="InterPro" id="IPR000195">
    <property type="entry name" value="Rab-GAP-TBC_dom"/>
</dbReference>
<evidence type="ECO:0000256" key="3">
    <source>
        <dbReference type="ARBA" id="ARBA00014199"/>
    </source>
</evidence>
<keyword evidence="10" id="KW-0966">Cell projection</keyword>
<evidence type="ECO:0000256" key="10">
    <source>
        <dbReference type="ARBA" id="ARBA00023273"/>
    </source>
</evidence>
<keyword evidence="4" id="KW-0963">Cytoplasm</keyword>
<dbReference type="OrthoDB" id="5578278at2759"/>
<evidence type="ECO:0000313" key="14">
    <source>
        <dbReference type="EMBL" id="CDG68150.1"/>
    </source>
</evidence>
<organism evidence="14">
    <name type="scientific">Hydra vulgaris</name>
    <name type="common">Hydra</name>
    <name type="synonym">Hydra attenuata</name>
    <dbReference type="NCBI Taxonomy" id="6087"/>
    <lineage>
        <taxon>Eukaryota</taxon>
        <taxon>Metazoa</taxon>
        <taxon>Cnidaria</taxon>
        <taxon>Hydrozoa</taxon>
        <taxon>Hydroidolina</taxon>
        <taxon>Anthoathecata</taxon>
        <taxon>Aplanulata</taxon>
        <taxon>Hydridae</taxon>
        <taxon>Hydra</taxon>
    </lineage>
</organism>
<feature type="compositionally biased region" description="Basic and acidic residues" evidence="12">
    <location>
        <begin position="364"/>
        <end position="374"/>
    </location>
</feature>
<feature type="region of interest" description="Disordered" evidence="12">
    <location>
        <begin position="364"/>
        <end position="386"/>
    </location>
</feature>
<dbReference type="InterPro" id="IPR051570">
    <property type="entry name" value="TBC1_cilium_biogenesis"/>
</dbReference>
<accession>T2M8A5</accession>
<dbReference type="AlphaFoldDB" id="T2M8A5"/>
<dbReference type="Pfam" id="PF00400">
    <property type="entry name" value="WD40"/>
    <property type="match status" value="2"/>
</dbReference>
<keyword evidence="8" id="KW-0175">Coiled coil</keyword>
<evidence type="ECO:0000256" key="1">
    <source>
        <dbReference type="ARBA" id="ARBA00004120"/>
    </source>
</evidence>
<dbReference type="GO" id="GO:0060271">
    <property type="term" value="P:cilium assembly"/>
    <property type="evidence" value="ECO:0007669"/>
    <property type="project" value="UniProtKB-ARBA"/>
</dbReference>
<dbReference type="PANTHER" id="PTHR19853:SF1">
    <property type="entry name" value="TBC1 DOMAIN FAMILY MEMBER 31"/>
    <property type="match status" value="1"/>
</dbReference>
<evidence type="ECO:0000256" key="7">
    <source>
        <dbReference type="ARBA" id="ARBA00022794"/>
    </source>
</evidence>
<reference evidence="14" key="1">
    <citation type="journal article" date="2013" name="Genome Biol. Evol.">
        <title>Punctuated emergences of genetic and phenotypic innovations in eumetazoan, bilaterian, euteleostome, and hominidae ancestors.</title>
        <authorList>
            <person name="Wenger Y."/>
            <person name="Galliot B."/>
        </authorList>
    </citation>
    <scope>NUCLEOTIDE SEQUENCE</scope>
    <source>
        <tissue evidence="14">Whole animals</tissue>
    </source>
</reference>
<dbReference type="InterPro" id="IPR001680">
    <property type="entry name" value="WD40_rpt"/>
</dbReference>
<dbReference type="FunFam" id="1.10.472.80:FF:000022">
    <property type="entry name" value="TBC1 domain family, member 31"/>
    <property type="match status" value="1"/>
</dbReference>
<name>T2M8A5_HYDVU</name>
<feature type="compositionally biased region" description="Polar residues" evidence="12">
    <location>
        <begin position="376"/>
        <end position="386"/>
    </location>
</feature>
<comment type="function">
    <text evidence="11">Molecular adapter which is involved in cilium biogenesis. Part of a functional complex including OFD1 a centriolar protein involved in cilium assembly. Could regulate the cAMP-dependent phosphorylation of OFD1, and its subsequent ubiquitination by PJA2 which ultimately leads to its proteasomal degradation.</text>
</comment>
<keyword evidence="7" id="KW-0970">Cilium biogenesis/degradation</keyword>
<dbReference type="Pfam" id="PF00566">
    <property type="entry name" value="RabGAP-TBC"/>
    <property type="match status" value="1"/>
</dbReference>
<evidence type="ECO:0000256" key="2">
    <source>
        <dbReference type="ARBA" id="ARBA00004607"/>
    </source>
</evidence>
<proteinExistence type="evidence at transcript level"/>
<evidence type="ECO:0000256" key="5">
    <source>
        <dbReference type="ARBA" id="ARBA00022574"/>
    </source>
</evidence>
<sequence>MSNLYYVLDLGGRDQGELWSRKPVPNKGNGSFLLINQIIKSKGLLSKENHVRFLHTSFDVTGERIATADHLGNVYVFNLDKNWFTLVCKTGIPLTNIVWNASRINEVLIGLSNYELRCYNVVTKALVSIMKGHTSTIHSISIRRCGRYALSSSFDTTILWDLNTYTKSRTLIGAQEVGVQQVFFLSNSNKIVTCFKDDSLFIWDSETMKCLHQLRSSVGAKLGFKCLSVTNDSRILVAGGRSRYIYIWNLDSYQLIQIIELPEKITEVQHLEFVHDNLSVNQMQLLAILGQDGVLRFIDTHLCKLEADVGSAEEKIHSFTLSKNGRYVAAILENGSILFYNISIILNHLHKDTQPVIRKVQLKKENNTSQEKKKTSALSGHSNTHASMATEDSLYRELPKGLDMKKLRKILKGFGEYPAKYRLFIWKTILRLPENHIAFDMLAKKGIHSSFVNIGENFPIKSQKLLRMLQKVLSALAYWSPIFGETEYLPMMIFPIIKLFPNNQLVCFEVAATLLLTWCQKWFEFFPNPPLTILNIVETMLGYHDPSLLNHFIKLDVSTQLYAWPILYTLFSEIMTKDEWLVVWDNLFSNHPAFMLYFAVAYLIQSRQSLFSTKLKEDVEFYFHHHNAVDITLVIKETYRLSTSTPDHLDPKKMLQDFIPLTDGQYPIFDCYPSFVVDYLVEERERIRDEELEYLRQKQLTFEFKKQKELTNKEEVAFYREQDQLLKAEQQRRELIIKEENKLAEKRKKLFAVRRELALRELESHDIVRRKFLQYQRNLKNIEVQRLDDELKRKIIQGQQEYDAVLETVEIKGLEIEAQKRKFQQVHFYCGYVYFQELQKELAAIQLKSQNMQVMKAAELRNSIINKSFDLRSKKEDALLVEDVLHNDYTATQVPIDCK</sequence>
<keyword evidence="6" id="KW-0677">Repeat</keyword>
<evidence type="ECO:0000256" key="6">
    <source>
        <dbReference type="ARBA" id="ARBA00022737"/>
    </source>
</evidence>
<gene>
    <name evidence="14" type="primary">WDR67</name>
</gene>
<evidence type="ECO:0000256" key="11">
    <source>
        <dbReference type="ARBA" id="ARBA00034464"/>
    </source>
</evidence>
<keyword evidence="5" id="KW-0853">WD repeat</keyword>
<dbReference type="GO" id="GO:0060090">
    <property type="term" value="F:molecular adaptor activity"/>
    <property type="evidence" value="ECO:0007669"/>
    <property type="project" value="UniProtKB-ARBA"/>
</dbReference>
<evidence type="ECO:0000256" key="4">
    <source>
        <dbReference type="ARBA" id="ARBA00022490"/>
    </source>
</evidence>
<dbReference type="InterPro" id="IPR035969">
    <property type="entry name" value="Rab-GAP_TBC_sf"/>
</dbReference>
<dbReference type="GO" id="GO:0034451">
    <property type="term" value="C:centriolar satellite"/>
    <property type="evidence" value="ECO:0007669"/>
    <property type="project" value="UniProtKB-SubCell"/>
</dbReference>
<evidence type="ECO:0000259" key="13">
    <source>
        <dbReference type="PROSITE" id="PS50086"/>
    </source>
</evidence>
<dbReference type="PANTHER" id="PTHR19853">
    <property type="entry name" value="WD REPEAT CONTAINING PROTEIN 3 WDR3"/>
    <property type="match status" value="1"/>
</dbReference>
<keyword evidence="9" id="KW-0206">Cytoskeleton</keyword>
<dbReference type="PROSITE" id="PS50086">
    <property type="entry name" value="TBC_RABGAP"/>
    <property type="match status" value="1"/>
</dbReference>
<dbReference type="GO" id="GO:0036064">
    <property type="term" value="C:ciliary basal body"/>
    <property type="evidence" value="ECO:0007669"/>
    <property type="project" value="TreeGrafter"/>
</dbReference>
<dbReference type="InterPro" id="IPR015943">
    <property type="entry name" value="WD40/YVTN_repeat-like_dom_sf"/>
</dbReference>